<name>A0A221J6N7_9CAUD</name>
<keyword evidence="2" id="KW-1185">Reference proteome</keyword>
<dbReference type="EMBL" id="MF140423">
    <property type="protein sequence ID" value="ASM62360.1"/>
    <property type="molecule type" value="Genomic_DNA"/>
</dbReference>
<evidence type="ECO:0000313" key="1">
    <source>
        <dbReference type="EMBL" id="ASM62360.1"/>
    </source>
</evidence>
<dbReference type="KEGG" id="vg:79993352"/>
<dbReference type="RefSeq" id="YP_010750010.1">
    <property type="nucleotide sequence ID" value="NC_073328.1"/>
</dbReference>
<evidence type="ECO:0000313" key="2">
    <source>
        <dbReference type="Proteomes" id="UP000222317"/>
    </source>
</evidence>
<protein>
    <submittedName>
        <fullName evidence="1">Uncharacterized protein</fullName>
    </submittedName>
</protein>
<dbReference type="GeneID" id="79993352"/>
<accession>A0A221J6N7</accession>
<sequence length="72" mass="8574">MTKGHVPEEHLREYRRLRAIYEPLDRVAHNMLNHVLLTNDDSLDYAVLYQIANKYREQAQALRVDLPKKEDV</sequence>
<reference evidence="1 2" key="1">
    <citation type="submission" date="2017-05" db="EMBL/GenBank/DDBJ databases">
        <authorList>
            <person name="Sperratore M."/>
            <person name="Moy E.A."/>
            <person name="Dunbar D."/>
            <person name="Schmidt R."/>
            <person name="Baltzegar D.A."/>
            <person name="Young E.C."/>
            <person name="Sides K.F."/>
            <person name="Macialek J."/>
            <person name="Stoner T.H."/>
            <person name="Garlena R.A."/>
            <person name="Russell D.A."/>
            <person name="Pope W.H."/>
            <person name="Jacobs-Sera D."/>
            <person name="Hatfull G.F."/>
        </authorList>
    </citation>
    <scope>NUCLEOTIDE SEQUENCE [LARGE SCALE GENOMIC DNA]</scope>
</reference>
<dbReference type="Proteomes" id="UP000222317">
    <property type="component" value="Segment"/>
</dbReference>
<gene>
    <name evidence="1" type="primary">87</name>
    <name evidence="1" type="ORF">SEA_NIGHTMARE_87</name>
</gene>
<proteinExistence type="predicted"/>
<organism evidence="1 2">
    <name type="scientific">Arthrobacter phage Nightmare</name>
    <dbReference type="NCBI Taxonomy" id="2015864"/>
    <lineage>
        <taxon>Viruses</taxon>
        <taxon>Duplodnaviria</taxon>
        <taxon>Heunggongvirae</taxon>
        <taxon>Uroviricota</taxon>
        <taxon>Caudoviricetes</taxon>
        <taxon>Gordonvirus</taxon>
        <taxon>Gordonvirus nightmare</taxon>
    </lineage>
</organism>